<dbReference type="GO" id="GO:0017171">
    <property type="term" value="F:serine hydrolase activity"/>
    <property type="evidence" value="ECO:0007669"/>
    <property type="project" value="TreeGrafter"/>
</dbReference>
<dbReference type="EMBL" id="GITU01006415">
    <property type="protein sequence ID" value="MBC1175118.1"/>
    <property type="molecule type" value="Transcribed_RNA"/>
</dbReference>
<dbReference type="PANTHER" id="PTHR11610:SF36">
    <property type="entry name" value="LIPASE MEMBER H-A-LIKE PROTEIN"/>
    <property type="match status" value="1"/>
</dbReference>
<dbReference type="PANTHER" id="PTHR11610">
    <property type="entry name" value="LIPASE"/>
    <property type="match status" value="1"/>
</dbReference>
<evidence type="ECO:0000313" key="7">
    <source>
        <dbReference type="EnsemblMetazoa" id="LLOJ008975-PA"/>
    </source>
</evidence>
<dbReference type="VEuPathDB" id="VectorBase:LLONM1_011265"/>
<protein>
    <submittedName>
        <fullName evidence="6">Putative pancreatic lipase-related protein 2 isoform x2</fullName>
    </submittedName>
</protein>
<sequence length="263" mass="29685">MEDSVRRGRSIDVRHPKSITLAGFQPKHETAIIIHGFNGTQHSKHIMYLKDAYLSRKFNVITVDWFRLTQYPCYVTALTNTRVVAQCTAQVYAFLTHIGASRHRITCVGHSLGAHICGMMGNHLTSRQYKIIGLDPARPLVENHASKTFKLTRDDAKVVQIIHTNAGKLGQLASSGTVDFCVNGGRQQPYCRGHPIRKSRCSHFLSVCYLANVIFHHKQVIGVPCPHGCVHVKKNRLPIYTRNIFDIHNLVQYMHIGQDTPDQ</sequence>
<evidence type="ECO:0000256" key="2">
    <source>
        <dbReference type="ARBA" id="ARBA00010701"/>
    </source>
</evidence>
<dbReference type="VEuPathDB" id="VectorBase:LLOJ008975"/>
<evidence type="ECO:0000256" key="1">
    <source>
        <dbReference type="ARBA" id="ARBA00004613"/>
    </source>
</evidence>
<dbReference type="EnsemblMetazoa" id="LLOJ008975-RA">
    <property type="protein sequence ID" value="LLOJ008975-PA"/>
    <property type="gene ID" value="LLOJ008975"/>
</dbReference>
<dbReference type="GO" id="GO:0016298">
    <property type="term" value="F:lipase activity"/>
    <property type="evidence" value="ECO:0007669"/>
    <property type="project" value="InterPro"/>
</dbReference>
<dbReference type="SUPFAM" id="SSF53474">
    <property type="entry name" value="alpha/beta-Hydrolases"/>
    <property type="match status" value="1"/>
</dbReference>
<feature type="domain" description="Lipase" evidence="5">
    <location>
        <begin position="14"/>
        <end position="225"/>
    </location>
</feature>
<evidence type="ECO:0000313" key="8">
    <source>
        <dbReference type="Proteomes" id="UP000092461"/>
    </source>
</evidence>
<keyword evidence="3" id="KW-0964">Secreted</keyword>
<evidence type="ECO:0000259" key="5">
    <source>
        <dbReference type="Pfam" id="PF00151"/>
    </source>
</evidence>
<dbReference type="Pfam" id="PF00151">
    <property type="entry name" value="Lipase"/>
    <property type="match status" value="1"/>
</dbReference>
<evidence type="ECO:0000313" key="6">
    <source>
        <dbReference type="EMBL" id="MBC1175118.1"/>
    </source>
</evidence>
<dbReference type="InterPro" id="IPR000734">
    <property type="entry name" value="TAG_lipase"/>
</dbReference>
<keyword evidence="8" id="KW-1185">Reference proteome</keyword>
<evidence type="ECO:0000256" key="4">
    <source>
        <dbReference type="RuleBase" id="RU004262"/>
    </source>
</evidence>
<proteinExistence type="inferred from homology"/>
<dbReference type="GO" id="GO:0005615">
    <property type="term" value="C:extracellular space"/>
    <property type="evidence" value="ECO:0007669"/>
    <property type="project" value="TreeGrafter"/>
</dbReference>
<dbReference type="GO" id="GO:0016042">
    <property type="term" value="P:lipid catabolic process"/>
    <property type="evidence" value="ECO:0007669"/>
    <property type="project" value="TreeGrafter"/>
</dbReference>
<dbReference type="PRINTS" id="PR00821">
    <property type="entry name" value="TAGLIPASE"/>
</dbReference>
<organism evidence="7 8">
    <name type="scientific">Lutzomyia longipalpis</name>
    <name type="common">Sand fly</name>
    <dbReference type="NCBI Taxonomy" id="7200"/>
    <lineage>
        <taxon>Eukaryota</taxon>
        <taxon>Metazoa</taxon>
        <taxon>Ecdysozoa</taxon>
        <taxon>Arthropoda</taxon>
        <taxon>Hexapoda</taxon>
        <taxon>Insecta</taxon>
        <taxon>Pterygota</taxon>
        <taxon>Neoptera</taxon>
        <taxon>Endopterygota</taxon>
        <taxon>Diptera</taxon>
        <taxon>Nematocera</taxon>
        <taxon>Psychodoidea</taxon>
        <taxon>Psychodidae</taxon>
        <taxon>Lutzomyia</taxon>
        <taxon>Lutzomyia</taxon>
    </lineage>
</organism>
<evidence type="ECO:0000256" key="3">
    <source>
        <dbReference type="ARBA" id="ARBA00022525"/>
    </source>
</evidence>
<dbReference type="Proteomes" id="UP000092461">
    <property type="component" value="Unassembled WGS sequence"/>
</dbReference>
<reference evidence="6" key="2">
    <citation type="journal article" date="2020" name="BMC">
        <title>Leishmania infection induces a limited differential gene expression in the sand fly midgut.</title>
        <authorList>
            <person name="Coutinho-Abreu I.V."/>
            <person name="Serafim T.D."/>
            <person name="Meneses C."/>
            <person name="Kamhawi S."/>
            <person name="Oliveira F."/>
            <person name="Valenzuela J.G."/>
        </authorList>
    </citation>
    <scope>NUCLEOTIDE SEQUENCE</scope>
    <source>
        <strain evidence="6">Jacobina</strain>
        <tissue evidence="6">Midgut</tissue>
    </source>
</reference>
<dbReference type="InterPro" id="IPR013818">
    <property type="entry name" value="Lipase"/>
</dbReference>
<reference evidence="7" key="3">
    <citation type="submission" date="2020-05" db="UniProtKB">
        <authorList>
            <consortium name="EnsemblMetazoa"/>
        </authorList>
    </citation>
    <scope>IDENTIFICATION</scope>
    <source>
        <strain evidence="7">Jacobina</strain>
    </source>
</reference>
<reference evidence="8" key="1">
    <citation type="submission" date="2012-05" db="EMBL/GenBank/DDBJ databases">
        <title>Whole Genome Assembly of Lutzomyia longipalpis.</title>
        <authorList>
            <person name="Richards S."/>
            <person name="Qu C."/>
            <person name="Dillon R."/>
            <person name="Worley K."/>
            <person name="Scherer S."/>
            <person name="Batterton M."/>
            <person name="Taylor A."/>
            <person name="Hawes A."/>
            <person name="Hernandez B."/>
            <person name="Kovar C."/>
            <person name="Mandapat C."/>
            <person name="Pham C."/>
            <person name="Qu C."/>
            <person name="Jing C."/>
            <person name="Bess C."/>
            <person name="Bandaranaike D."/>
            <person name="Ngo D."/>
            <person name="Ongeri F."/>
            <person name="Arias F."/>
            <person name="Lara F."/>
            <person name="Weissenberger G."/>
            <person name="Kamau G."/>
            <person name="Han H."/>
            <person name="Shen H."/>
            <person name="Dinh H."/>
            <person name="Khalil I."/>
            <person name="Jones J."/>
            <person name="Shafer J."/>
            <person name="Jayaseelan J."/>
            <person name="Quiroz J."/>
            <person name="Blankenburg K."/>
            <person name="Nguyen L."/>
            <person name="Jackson L."/>
            <person name="Francisco L."/>
            <person name="Tang L.-Y."/>
            <person name="Pu L.-L."/>
            <person name="Perales L."/>
            <person name="Lorensuhewa L."/>
            <person name="Munidasa M."/>
            <person name="Coyle M."/>
            <person name="Taylor M."/>
            <person name="Puazo M."/>
            <person name="Firestine M."/>
            <person name="Scheel M."/>
            <person name="Javaid M."/>
            <person name="Wang M."/>
            <person name="Li M."/>
            <person name="Tabassum N."/>
            <person name="Saada N."/>
            <person name="Osuji N."/>
            <person name="Aqrawi P."/>
            <person name="Fu Q."/>
            <person name="Thornton R."/>
            <person name="Raj R."/>
            <person name="Goodspeed R."/>
            <person name="Mata R."/>
            <person name="Najjar R."/>
            <person name="Gubbala S."/>
            <person name="Lee S."/>
            <person name="Denson S."/>
            <person name="Patil S."/>
            <person name="Macmil S."/>
            <person name="Qi S."/>
            <person name="Matskevitch T."/>
            <person name="Palculict T."/>
            <person name="Mathew T."/>
            <person name="Vee V."/>
            <person name="Velamala V."/>
            <person name="Korchina V."/>
            <person name="Cai W."/>
            <person name="Liu W."/>
            <person name="Dai W."/>
            <person name="Zou X."/>
            <person name="Zhu Y."/>
            <person name="Zhang Y."/>
            <person name="Wu Y.-Q."/>
            <person name="Xin Y."/>
            <person name="Nazarath L."/>
            <person name="Kovar C."/>
            <person name="Han Y."/>
            <person name="Muzny D."/>
            <person name="Gibbs R."/>
        </authorList>
    </citation>
    <scope>NUCLEOTIDE SEQUENCE [LARGE SCALE GENOMIC DNA]</scope>
    <source>
        <strain evidence="8">Jacobina</strain>
    </source>
</reference>
<comment type="similarity">
    <text evidence="2 4">Belongs to the AB hydrolase superfamily. Lipase family.</text>
</comment>
<name>A0A1B0CVI9_LUTLO</name>
<dbReference type="Gene3D" id="3.40.50.1820">
    <property type="entry name" value="alpha/beta hydrolase"/>
    <property type="match status" value="1"/>
</dbReference>
<dbReference type="EMBL" id="AJWK01030623">
    <property type="status" value="NOT_ANNOTATED_CDS"/>
    <property type="molecule type" value="Genomic_DNA"/>
</dbReference>
<accession>A0A1B0CVI9</accession>
<dbReference type="AlphaFoldDB" id="A0A1B0CVI9"/>
<comment type="subcellular location">
    <subcellularLocation>
        <location evidence="1">Secreted</location>
    </subcellularLocation>
</comment>
<dbReference type="InterPro" id="IPR029058">
    <property type="entry name" value="AB_hydrolase_fold"/>
</dbReference>